<feature type="transmembrane region" description="Helical" evidence="1">
    <location>
        <begin position="5"/>
        <end position="24"/>
    </location>
</feature>
<evidence type="ECO:0000313" key="3">
    <source>
        <dbReference type="Proteomes" id="UP000053467"/>
    </source>
</evidence>
<keyword evidence="1" id="KW-1133">Transmembrane helix</keyword>
<evidence type="ECO:0000256" key="1">
    <source>
        <dbReference type="SAM" id="Phobius"/>
    </source>
</evidence>
<keyword evidence="1" id="KW-0472">Membrane</keyword>
<name>A0A124G0I1_UNCT6</name>
<dbReference type="Proteomes" id="UP000053467">
    <property type="component" value="Unassembled WGS sequence"/>
</dbReference>
<reference evidence="3" key="1">
    <citation type="journal article" date="2015" name="MBio">
        <title>Genome-Resolved Metagenomic Analysis Reveals Roles for Candidate Phyla and Other Microbial Community Members in Biogeochemical Transformations in Oil Reservoirs.</title>
        <authorList>
            <person name="Hu P."/>
            <person name="Tom L."/>
            <person name="Singh A."/>
            <person name="Thomas B.C."/>
            <person name="Baker B.J."/>
            <person name="Piceno Y.M."/>
            <person name="Andersen G.L."/>
            <person name="Banfield J.F."/>
        </authorList>
    </citation>
    <scope>NUCLEOTIDE SEQUENCE [LARGE SCALE GENOMIC DNA]</scope>
</reference>
<keyword evidence="1" id="KW-0812">Transmembrane</keyword>
<comment type="caution">
    <text evidence="2">The sequence shown here is derived from an EMBL/GenBank/DDBJ whole genome shotgun (WGS) entry which is preliminary data.</text>
</comment>
<proteinExistence type="predicted"/>
<dbReference type="EMBL" id="LGGX01000004">
    <property type="protein sequence ID" value="KUK87550.1"/>
    <property type="molecule type" value="Genomic_DNA"/>
</dbReference>
<sequence>MRKKIIFFVLLFVFLILVLVGIFLKQYDLIYNFGRFICFDCIGL</sequence>
<evidence type="ECO:0000313" key="2">
    <source>
        <dbReference type="EMBL" id="KUK87550.1"/>
    </source>
</evidence>
<dbReference type="AlphaFoldDB" id="A0A124G0I1"/>
<accession>A0A124G0I1</accession>
<gene>
    <name evidence="2" type="ORF">XE03_0717</name>
</gene>
<organism evidence="2 3">
    <name type="scientific">candidate division TA06 bacterium 34_109</name>
    <dbReference type="NCBI Taxonomy" id="1635277"/>
    <lineage>
        <taxon>Bacteria</taxon>
        <taxon>Bacteria division TA06</taxon>
    </lineage>
</organism>
<protein>
    <submittedName>
        <fullName evidence="2">Uncharacterized protein</fullName>
    </submittedName>
</protein>